<evidence type="ECO:0000313" key="3">
    <source>
        <dbReference type="Proteomes" id="UP000005113"/>
    </source>
</evidence>
<feature type="region of interest" description="Disordered" evidence="1">
    <location>
        <begin position="62"/>
        <end position="82"/>
    </location>
</feature>
<name>J0NWB0_9BACT</name>
<evidence type="ECO:0000256" key="1">
    <source>
        <dbReference type="SAM" id="MobiDB-lite"/>
    </source>
</evidence>
<evidence type="ECO:0000313" key="2">
    <source>
        <dbReference type="EMBL" id="EJF51774.1"/>
    </source>
</evidence>
<dbReference type="EMBL" id="JH719944">
    <property type="protein sequence ID" value="EJF51774.1"/>
    <property type="molecule type" value="Genomic_DNA"/>
</dbReference>
<protein>
    <submittedName>
        <fullName evidence="2">Uncharacterized protein</fullName>
    </submittedName>
</protein>
<dbReference type="AlphaFoldDB" id="J0NWB0"/>
<dbReference type="HOGENOM" id="CLU_1814463_0_0_10"/>
<reference evidence="3" key="1">
    <citation type="journal article" date="2012" name="Stand. Genomic Sci.">
        <title>Permanent draft genome sequence of the gliding predator Saprospira grandis strain Sa g1 (= HR1).</title>
        <authorList>
            <person name="Mavromatis K."/>
            <person name="Chertkov O."/>
            <person name="Lapidus A."/>
            <person name="Nolan M."/>
            <person name="Lucas S."/>
            <person name="Tice H."/>
            <person name="Del Rio T.G."/>
            <person name="Cheng J.F."/>
            <person name="Han C."/>
            <person name="Tapia R."/>
            <person name="Bruce D."/>
            <person name="Goodwin L.A."/>
            <person name="Pitluck S."/>
            <person name="Huntemann M."/>
            <person name="Liolios K."/>
            <person name="Pagani I."/>
            <person name="Ivanova N."/>
            <person name="Mikhailova N."/>
            <person name="Pati A."/>
            <person name="Chen A."/>
            <person name="Palaniappan K."/>
            <person name="Land M."/>
            <person name="Brambilla E.M."/>
            <person name="Rohde M."/>
            <person name="Spring S."/>
            <person name="Goker M."/>
            <person name="Detter J.C."/>
            <person name="Bristow J."/>
            <person name="Eisen J.A."/>
            <person name="Markowitz V."/>
            <person name="Hugenholtz P."/>
            <person name="Kyrpides N.C."/>
            <person name="Klenk H.P."/>
            <person name="Woyke T."/>
        </authorList>
    </citation>
    <scope>NUCLEOTIDE SEQUENCE [LARGE SCALE GENOMIC DNA]</scope>
    <source>
        <strain evidence="3">DSM 2844</strain>
    </source>
</reference>
<organism evidence="2 3">
    <name type="scientific">Saprospira grandis DSM 2844</name>
    <dbReference type="NCBI Taxonomy" id="694433"/>
    <lineage>
        <taxon>Bacteria</taxon>
        <taxon>Pseudomonadati</taxon>
        <taxon>Bacteroidota</taxon>
        <taxon>Saprospiria</taxon>
        <taxon>Saprospirales</taxon>
        <taxon>Saprospiraceae</taxon>
        <taxon>Saprospira</taxon>
    </lineage>
</organism>
<gene>
    <name evidence="2" type="ORF">SapgrDRAFT_0008</name>
</gene>
<accession>J0NWB0</accession>
<dbReference type="Proteomes" id="UP000005113">
    <property type="component" value="Unassembled WGS sequence"/>
</dbReference>
<sequence length="142" mass="15309">MSKAVNHNLRPFRADSMGLMVAGKALPAALWACRIDIWTCRLKPTARKEAILSTIKMGFSPWDQNSPAAEEESQNGKNRCAATTSPLGRSCYRLPKADNKAASHNSTTVRSNAQKTITISNYCSKYIVQSGASVSSICSAAV</sequence>
<proteinExistence type="predicted"/>